<evidence type="ECO:0000313" key="5">
    <source>
        <dbReference type="Proteomes" id="UP001589747"/>
    </source>
</evidence>
<dbReference type="InterPro" id="IPR012854">
    <property type="entry name" value="Cu_amine_oxidase-like_N"/>
</dbReference>
<name>A0ABV5KVJ3_9BACL</name>
<dbReference type="Proteomes" id="UP001589747">
    <property type="component" value="Unassembled WGS sequence"/>
</dbReference>
<dbReference type="Pfam" id="PF07833">
    <property type="entry name" value="Cu_amine_oxidN1"/>
    <property type="match status" value="1"/>
</dbReference>
<dbReference type="RefSeq" id="WP_377499349.1">
    <property type="nucleotide sequence ID" value="NZ_JBHMDO010000041.1"/>
</dbReference>
<feature type="signal peptide" evidence="2">
    <location>
        <begin position="1"/>
        <end position="25"/>
    </location>
</feature>
<reference evidence="4 5" key="1">
    <citation type="submission" date="2024-09" db="EMBL/GenBank/DDBJ databases">
        <authorList>
            <person name="Sun Q."/>
            <person name="Mori K."/>
        </authorList>
    </citation>
    <scope>NUCLEOTIDE SEQUENCE [LARGE SCALE GENOMIC DNA]</scope>
    <source>
        <strain evidence="4 5">TISTR 2452</strain>
    </source>
</reference>
<dbReference type="InterPro" id="IPR036582">
    <property type="entry name" value="Mao_N_sf"/>
</dbReference>
<keyword evidence="5" id="KW-1185">Reference proteome</keyword>
<feature type="compositionally biased region" description="Low complexity" evidence="1">
    <location>
        <begin position="149"/>
        <end position="167"/>
    </location>
</feature>
<organism evidence="4 5">
    <name type="scientific">Paenibacillus aurantiacus</name>
    <dbReference type="NCBI Taxonomy" id="1936118"/>
    <lineage>
        <taxon>Bacteria</taxon>
        <taxon>Bacillati</taxon>
        <taxon>Bacillota</taxon>
        <taxon>Bacilli</taxon>
        <taxon>Bacillales</taxon>
        <taxon>Paenibacillaceae</taxon>
        <taxon>Paenibacillus</taxon>
    </lineage>
</organism>
<feature type="region of interest" description="Disordered" evidence="1">
    <location>
        <begin position="146"/>
        <end position="176"/>
    </location>
</feature>
<keyword evidence="2" id="KW-0732">Signal</keyword>
<evidence type="ECO:0000259" key="3">
    <source>
        <dbReference type="Pfam" id="PF07833"/>
    </source>
</evidence>
<evidence type="ECO:0000256" key="1">
    <source>
        <dbReference type="SAM" id="MobiDB-lite"/>
    </source>
</evidence>
<dbReference type="SUPFAM" id="SSF49478">
    <property type="entry name" value="Cna protein B-type domain"/>
    <property type="match status" value="1"/>
</dbReference>
<dbReference type="EMBL" id="JBHMDO010000041">
    <property type="protein sequence ID" value="MFB9329252.1"/>
    <property type="molecule type" value="Genomic_DNA"/>
</dbReference>
<comment type="caution">
    <text evidence="4">The sequence shown here is derived from an EMBL/GenBank/DDBJ whole genome shotgun (WGS) entry which is preliminary data.</text>
</comment>
<feature type="chain" id="PRO_5047027007" evidence="2">
    <location>
        <begin position="26"/>
        <end position="648"/>
    </location>
</feature>
<evidence type="ECO:0000256" key="2">
    <source>
        <dbReference type="SAM" id="SignalP"/>
    </source>
</evidence>
<dbReference type="SUPFAM" id="SSF55383">
    <property type="entry name" value="Copper amine oxidase, domain N"/>
    <property type="match status" value="1"/>
</dbReference>
<proteinExistence type="predicted"/>
<dbReference type="Gene3D" id="3.30.457.10">
    <property type="entry name" value="Copper amine oxidase-like, N-terminal domain"/>
    <property type="match status" value="1"/>
</dbReference>
<evidence type="ECO:0000313" key="4">
    <source>
        <dbReference type="EMBL" id="MFB9329252.1"/>
    </source>
</evidence>
<accession>A0ABV5KVJ3</accession>
<protein>
    <submittedName>
        <fullName evidence="4">Stalk domain-containing protein</fullName>
    </submittedName>
</protein>
<feature type="domain" description="Copper amine oxidase-like N-terminal" evidence="3">
    <location>
        <begin position="39"/>
        <end position="144"/>
    </location>
</feature>
<sequence>MKLIPSGLAAAVSLLLAASPLQAWAAQPAAPVTQTTVYLNGERLVLSAAPIMRDGTTLVPFRPIFEALGMPVAWDPQQRQIKGRSGQTDIVLTIGSRTATVNGKQMSLTAAPEAVNGAAYVPLRFVGEASQYAVAWNPASRTITLNRRTGSTTASSPTASTSAQSGQPNKSSAEQNAAGRINGEITGEAAGAGKSWNIELWQVLPDGRQQKHSDAVTDTLGRFSFSGLTIGQTYIAQGQWPDSASLRADRFVYQDDPPPILMQAMPNTAVIRFLLPDGEPTVSSDIRLVRSGPYSAQDEPGGIYHIDGTSTYLLTALREGGKYTVTAELDNELAGYTVAAPLIFTYAAGQQNRYDVQLREPSDMQLSGKVVDESGAPMHNIKVDFFDPNDGKWYRSAYTNKDGRYFMDGFAEGRRYSYIVRPPSPTSGTRSEFGYNANETFTYTAGLKELPTQTIRRVQLTGTVNSQQGAPAQAFVTLEDAAGKPIATYPAGEDGYFGLAGLIAGHSYTLTAVPLGSRITASTGSWLIGSAGNQVKKTFVFDPSKPTIEILLSAETQTPLLGGKIQTTDGQAAAQAKVYIEFTDGGASRSFTSTASSDGFFFVRTDGLKKGKAYAVSADGTMKSQTYTFTIEDNKVDLPALVLDLPNR</sequence>
<gene>
    <name evidence="4" type="ORF">ACFFSY_25225</name>
</gene>